<dbReference type="AlphaFoldDB" id="A0A0E9UBE8"/>
<protein>
    <submittedName>
        <fullName evidence="1">Uncharacterized protein</fullName>
    </submittedName>
</protein>
<evidence type="ECO:0000313" key="1">
    <source>
        <dbReference type="EMBL" id="JAH63171.1"/>
    </source>
</evidence>
<reference evidence="1" key="2">
    <citation type="journal article" date="2015" name="Fish Shellfish Immunol.">
        <title>Early steps in the European eel (Anguilla anguilla)-Vibrio vulnificus interaction in the gills: Role of the RtxA13 toxin.</title>
        <authorList>
            <person name="Callol A."/>
            <person name="Pajuelo D."/>
            <person name="Ebbesson L."/>
            <person name="Teles M."/>
            <person name="MacKenzie S."/>
            <person name="Amaro C."/>
        </authorList>
    </citation>
    <scope>NUCLEOTIDE SEQUENCE</scope>
</reference>
<organism evidence="1">
    <name type="scientific">Anguilla anguilla</name>
    <name type="common">European freshwater eel</name>
    <name type="synonym">Muraena anguilla</name>
    <dbReference type="NCBI Taxonomy" id="7936"/>
    <lineage>
        <taxon>Eukaryota</taxon>
        <taxon>Metazoa</taxon>
        <taxon>Chordata</taxon>
        <taxon>Craniata</taxon>
        <taxon>Vertebrata</taxon>
        <taxon>Euteleostomi</taxon>
        <taxon>Actinopterygii</taxon>
        <taxon>Neopterygii</taxon>
        <taxon>Teleostei</taxon>
        <taxon>Anguilliformes</taxon>
        <taxon>Anguillidae</taxon>
        <taxon>Anguilla</taxon>
    </lineage>
</organism>
<sequence>MKFRFTICWVTNNHTVDRRVNETQQQQVSPLCNRITDWFQGYTG</sequence>
<accession>A0A0E9UBE8</accession>
<dbReference type="EMBL" id="GBXM01045406">
    <property type="protein sequence ID" value="JAH63171.1"/>
    <property type="molecule type" value="Transcribed_RNA"/>
</dbReference>
<name>A0A0E9UBE8_ANGAN</name>
<reference evidence="1" key="1">
    <citation type="submission" date="2014-11" db="EMBL/GenBank/DDBJ databases">
        <authorList>
            <person name="Amaro Gonzalez C."/>
        </authorList>
    </citation>
    <scope>NUCLEOTIDE SEQUENCE</scope>
</reference>
<proteinExistence type="predicted"/>